<accession>A0ACA9QJK2</accession>
<organism evidence="1 2">
    <name type="scientific">Dentiscutata heterogama</name>
    <dbReference type="NCBI Taxonomy" id="1316150"/>
    <lineage>
        <taxon>Eukaryota</taxon>
        <taxon>Fungi</taxon>
        <taxon>Fungi incertae sedis</taxon>
        <taxon>Mucoromycota</taxon>
        <taxon>Glomeromycotina</taxon>
        <taxon>Glomeromycetes</taxon>
        <taxon>Diversisporales</taxon>
        <taxon>Gigasporaceae</taxon>
        <taxon>Dentiscutata</taxon>
    </lineage>
</organism>
<reference evidence="1" key="1">
    <citation type="submission" date="2021-06" db="EMBL/GenBank/DDBJ databases">
        <authorList>
            <person name="Kallberg Y."/>
            <person name="Tangrot J."/>
            <person name="Rosling A."/>
        </authorList>
    </citation>
    <scope>NUCLEOTIDE SEQUENCE</scope>
    <source>
        <strain evidence="1">IL203A</strain>
    </source>
</reference>
<dbReference type="Proteomes" id="UP000789702">
    <property type="component" value="Unassembled WGS sequence"/>
</dbReference>
<dbReference type="EMBL" id="CAJVPU010046230">
    <property type="protein sequence ID" value="CAG8751219.1"/>
    <property type="molecule type" value="Genomic_DNA"/>
</dbReference>
<evidence type="ECO:0000313" key="2">
    <source>
        <dbReference type="Proteomes" id="UP000789702"/>
    </source>
</evidence>
<sequence length="80" mass="9169">LGWHSNIPYSTSARSNHHKSHELASDNDSENGDSDNELRQTRQRTQVMLRDHAAYCLHICNPVDGILHHAGHLFHQYIVD</sequence>
<name>A0ACA9QJK2_9GLOM</name>
<feature type="non-terminal residue" evidence="1">
    <location>
        <position position="1"/>
    </location>
</feature>
<comment type="caution">
    <text evidence="1">The sequence shown here is derived from an EMBL/GenBank/DDBJ whole genome shotgun (WGS) entry which is preliminary data.</text>
</comment>
<evidence type="ECO:0000313" key="1">
    <source>
        <dbReference type="EMBL" id="CAG8751219.1"/>
    </source>
</evidence>
<gene>
    <name evidence="1" type="ORF">DHETER_LOCUS14648</name>
</gene>
<protein>
    <submittedName>
        <fullName evidence="1">11313_t:CDS:1</fullName>
    </submittedName>
</protein>
<feature type="non-terminal residue" evidence="1">
    <location>
        <position position="80"/>
    </location>
</feature>
<proteinExistence type="predicted"/>
<keyword evidence="2" id="KW-1185">Reference proteome</keyword>